<dbReference type="GO" id="GO:0005737">
    <property type="term" value="C:cytoplasm"/>
    <property type="evidence" value="ECO:0007669"/>
    <property type="project" value="TreeGrafter"/>
</dbReference>
<dbReference type="SUPFAM" id="SSF54373">
    <property type="entry name" value="FAD-linked reductases, C-terminal domain"/>
    <property type="match status" value="1"/>
</dbReference>
<dbReference type="GO" id="GO:0055130">
    <property type="term" value="P:D-alanine catabolic process"/>
    <property type="evidence" value="ECO:0007669"/>
    <property type="project" value="TreeGrafter"/>
</dbReference>
<dbReference type="RefSeq" id="WP_039136974.1">
    <property type="nucleotide sequence ID" value="NZ_JPXY01000059.1"/>
</dbReference>
<evidence type="ECO:0000256" key="3">
    <source>
        <dbReference type="ARBA" id="ARBA00022630"/>
    </source>
</evidence>
<dbReference type="FunFam" id="3.50.50.60:FF:000020">
    <property type="entry name" value="D-amino acid dehydrogenase"/>
    <property type="match status" value="1"/>
</dbReference>
<keyword evidence="4 7" id="KW-0274">FAD</keyword>
<dbReference type="Proteomes" id="UP000030418">
    <property type="component" value="Unassembled WGS sequence"/>
</dbReference>
<evidence type="ECO:0000256" key="6">
    <source>
        <dbReference type="ARBA" id="ARBA00047884"/>
    </source>
</evidence>
<gene>
    <name evidence="7" type="primary">dadA</name>
    <name evidence="9" type="ORF">P375_11145</name>
</gene>
<dbReference type="InterPro" id="IPR036188">
    <property type="entry name" value="FAD/NAD-bd_sf"/>
</dbReference>
<evidence type="ECO:0000256" key="1">
    <source>
        <dbReference type="ARBA" id="ARBA00001974"/>
    </source>
</evidence>
<name>A0A0A2XD26_9PAST</name>
<feature type="binding site" evidence="7">
    <location>
        <begin position="3"/>
        <end position="17"/>
    </location>
    <ligand>
        <name>FAD</name>
        <dbReference type="ChEBI" id="CHEBI:57692"/>
    </ligand>
</feature>
<comment type="similarity">
    <text evidence="2 7">Belongs to the DadA oxidoreductase family.</text>
</comment>
<evidence type="ECO:0000256" key="7">
    <source>
        <dbReference type="HAMAP-Rule" id="MF_01202"/>
    </source>
</evidence>
<evidence type="ECO:0000256" key="4">
    <source>
        <dbReference type="ARBA" id="ARBA00022827"/>
    </source>
</evidence>
<dbReference type="GO" id="GO:0005886">
    <property type="term" value="C:plasma membrane"/>
    <property type="evidence" value="ECO:0007669"/>
    <property type="project" value="TreeGrafter"/>
</dbReference>
<dbReference type="EC" id="1.4.99.-" evidence="7"/>
<dbReference type="Pfam" id="PF01266">
    <property type="entry name" value="DAO"/>
    <property type="match status" value="1"/>
</dbReference>
<dbReference type="PANTHER" id="PTHR13847">
    <property type="entry name" value="SARCOSINE DEHYDROGENASE-RELATED"/>
    <property type="match status" value="1"/>
</dbReference>
<dbReference type="PANTHER" id="PTHR13847:SF280">
    <property type="entry name" value="D-AMINO ACID DEHYDROGENASE"/>
    <property type="match status" value="1"/>
</dbReference>
<evidence type="ECO:0000256" key="2">
    <source>
        <dbReference type="ARBA" id="ARBA00009410"/>
    </source>
</evidence>
<evidence type="ECO:0000256" key="5">
    <source>
        <dbReference type="ARBA" id="ARBA00023002"/>
    </source>
</evidence>
<dbReference type="EMBL" id="JPXY01000059">
    <property type="protein sequence ID" value="KGQ30038.1"/>
    <property type="molecule type" value="Genomic_DNA"/>
</dbReference>
<proteinExistence type="inferred from homology"/>
<reference evidence="9 10" key="1">
    <citation type="submission" date="2014-08" db="EMBL/GenBank/DDBJ databases">
        <title>Chaperone-usher fimbriae in a diverse selection of Gallibacterium genomes.</title>
        <authorList>
            <person name="Kudirkiene E."/>
            <person name="Bager R.J."/>
            <person name="Johnson T.J."/>
            <person name="Bojesen A.M."/>
        </authorList>
    </citation>
    <scope>NUCLEOTIDE SEQUENCE [LARGE SCALE GENOMIC DNA]</scope>
    <source>
        <strain evidence="9 10">CCM5976</strain>
    </source>
</reference>
<sequence>MHIYVLGSGIIGTTTAYYLAKRGFQATVIDRQDKAAMETSFANAGQITPGYSSPWAAPGIPLKAIKWMLQKHSPLAIKPTLDPQQYRWMWNLLQDCNLQSYLINKERMTRMSEYSRHCFQQLRQETNIQYEQRQLGTIQLFRSQKQFDATAKDTKMLEKMGIPYQILDKQGILTYEPGLSDNIHEFVGAVRLPNDETGDCYLFCKNLTDIATHLGVNFRFNQQVNGFEYQNDQIKGVWINNELKTADAYVVSLGSYCPELLKPIGIDAPIYPLKGFSLTIPIKNTEKAPRSTVLDDSFKVAVTRFDNRIRMGGMAMLNGFDLSLKQKYRETLNQVFNHLYPEATDLNQATFWTGLRPTTPDGTPIVGATRFPNLWLNSGHGTFGWTMGCGSAKYLADLISGEKPEIDTEGFALSRYQKR</sequence>
<comment type="catalytic activity">
    <reaction evidence="6 7">
        <text>a D-alpha-amino acid + A + H2O = a 2-oxocarboxylate + AH2 + NH4(+)</text>
        <dbReference type="Rhea" id="RHEA:18125"/>
        <dbReference type="ChEBI" id="CHEBI:13193"/>
        <dbReference type="ChEBI" id="CHEBI:15377"/>
        <dbReference type="ChEBI" id="CHEBI:17499"/>
        <dbReference type="ChEBI" id="CHEBI:28938"/>
        <dbReference type="ChEBI" id="CHEBI:35179"/>
        <dbReference type="ChEBI" id="CHEBI:59871"/>
    </reaction>
</comment>
<dbReference type="HAMAP" id="MF_01202">
    <property type="entry name" value="DadA"/>
    <property type="match status" value="1"/>
</dbReference>
<evidence type="ECO:0000313" key="10">
    <source>
        <dbReference type="Proteomes" id="UP000030418"/>
    </source>
</evidence>
<keyword evidence="5 7" id="KW-0560">Oxidoreductase</keyword>
<dbReference type="AlphaFoldDB" id="A0A0A2XD26"/>
<protein>
    <recommendedName>
        <fullName evidence="7">D-amino acid dehydrogenase</fullName>
        <ecNumber evidence="7">1.4.99.-</ecNumber>
    </recommendedName>
</protein>
<dbReference type="Gene3D" id="3.50.50.60">
    <property type="entry name" value="FAD/NAD(P)-binding domain"/>
    <property type="match status" value="2"/>
</dbReference>
<keyword evidence="10" id="KW-1185">Reference proteome</keyword>
<dbReference type="SUPFAM" id="SSF51905">
    <property type="entry name" value="FAD/NAD(P)-binding domain"/>
    <property type="match status" value="1"/>
</dbReference>
<keyword evidence="3 7" id="KW-0285">Flavoprotein</keyword>
<comment type="function">
    <text evidence="7">Oxidative deamination of D-amino acids.</text>
</comment>
<evidence type="ECO:0000313" key="9">
    <source>
        <dbReference type="EMBL" id="KGQ30038.1"/>
    </source>
</evidence>
<dbReference type="InterPro" id="IPR023080">
    <property type="entry name" value="DadA"/>
</dbReference>
<dbReference type="InterPro" id="IPR006076">
    <property type="entry name" value="FAD-dep_OxRdtase"/>
</dbReference>
<dbReference type="Gene3D" id="3.30.9.10">
    <property type="entry name" value="D-Amino Acid Oxidase, subunit A, domain 2"/>
    <property type="match status" value="1"/>
</dbReference>
<accession>A0A0A2XD26</accession>
<comment type="cofactor">
    <cofactor evidence="1 7">
        <name>FAD</name>
        <dbReference type="ChEBI" id="CHEBI:57692"/>
    </cofactor>
</comment>
<comment type="caution">
    <text evidence="9">The sequence shown here is derived from an EMBL/GenBank/DDBJ whole genome shotgun (WGS) entry which is preliminary data.</text>
</comment>
<evidence type="ECO:0000259" key="8">
    <source>
        <dbReference type="Pfam" id="PF01266"/>
    </source>
</evidence>
<feature type="domain" description="FAD dependent oxidoreductase" evidence="8">
    <location>
        <begin position="3"/>
        <end position="398"/>
    </location>
</feature>
<dbReference type="GO" id="GO:0008718">
    <property type="term" value="F:D-amino-acid dehydrogenase activity"/>
    <property type="evidence" value="ECO:0007669"/>
    <property type="project" value="UniProtKB-UniRule"/>
</dbReference>
<dbReference type="NCBIfam" id="NF001933">
    <property type="entry name" value="PRK00711.1"/>
    <property type="match status" value="1"/>
</dbReference>
<organism evidence="9 10">
    <name type="scientific">Gallibacterium genomosp. 2</name>
    <dbReference type="NCBI Taxonomy" id="155517"/>
    <lineage>
        <taxon>Bacteria</taxon>
        <taxon>Pseudomonadati</taxon>
        <taxon>Pseudomonadota</taxon>
        <taxon>Gammaproteobacteria</taxon>
        <taxon>Pasteurellales</taxon>
        <taxon>Pasteurellaceae</taxon>
        <taxon>Gallibacterium</taxon>
    </lineage>
</organism>